<evidence type="ECO:0000313" key="2">
    <source>
        <dbReference type="EMBL" id="PTQ89614.1"/>
    </source>
</evidence>
<dbReference type="CDD" id="cd02440">
    <property type="entry name" value="AdoMet_MTases"/>
    <property type="match status" value="1"/>
</dbReference>
<name>A0A2T5J054_9GAMM</name>
<dbReference type="Gene3D" id="3.40.50.150">
    <property type="entry name" value="Vaccinia Virus protein VP39"/>
    <property type="match status" value="1"/>
</dbReference>
<proteinExistence type="predicted"/>
<reference evidence="2 3" key="1">
    <citation type="submission" date="2018-04" db="EMBL/GenBank/DDBJ databases">
        <title>Genomic Encyclopedia of Archaeal and Bacterial Type Strains, Phase II (KMG-II): from individual species to whole genera.</title>
        <authorList>
            <person name="Goeker M."/>
        </authorList>
    </citation>
    <scope>NUCLEOTIDE SEQUENCE [LARGE SCALE GENOMIC DNA]</scope>
    <source>
        <strain evidence="2 3">DSM 5822</strain>
    </source>
</reference>
<dbReference type="InterPro" id="IPR029063">
    <property type="entry name" value="SAM-dependent_MTases_sf"/>
</dbReference>
<dbReference type="EMBL" id="QAON01000006">
    <property type="protein sequence ID" value="PTQ89614.1"/>
    <property type="molecule type" value="Genomic_DNA"/>
</dbReference>
<dbReference type="GO" id="GO:0006596">
    <property type="term" value="P:polyamine biosynthetic process"/>
    <property type="evidence" value="ECO:0007669"/>
    <property type="project" value="UniProtKB-KW"/>
</dbReference>
<comment type="caution">
    <text evidence="2">The sequence shown here is derived from an EMBL/GenBank/DDBJ whole genome shotgun (WGS) entry which is preliminary data.</text>
</comment>
<dbReference type="Proteomes" id="UP000244223">
    <property type="component" value="Unassembled WGS sequence"/>
</dbReference>
<evidence type="ECO:0000313" key="3">
    <source>
        <dbReference type="Proteomes" id="UP000244223"/>
    </source>
</evidence>
<dbReference type="PANTHER" id="PTHR43317:SF1">
    <property type="entry name" value="THERMOSPERMINE SYNTHASE ACAULIS5"/>
    <property type="match status" value="1"/>
</dbReference>
<dbReference type="SUPFAM" id="SSF53335">
    <property type="entry name" value="S-adenosyl-L-methionine-dependent methyltransferases"/>
    <property type="match status" value="1"/>
</dbReference>
<gene>
    <name evidence="2" type="ORF">C8N29_106145</name>
</gene>
<evidence type="ECO:0000256" key="1">
    <source>
        <dbReference type="ARBA" id="ARBA00023115"/>
    </source>
</evidence>
<protein>
    <submittedName>
        <fullName evidence="2">Spermidine synthase</fullName>
    </submittedName>
</protein>
<dbReference type="Pfam" id="PF01564">
    <property type="entry name" value="Spermine_synth"/>
    <property type="match status" value="1"/>
</dbReference>
<organism evidence="2 3">
    <name type="scientific">Agitococcus lubricus</name>
    <dbReference type="NCBI Taxonomy" id="1077255"/>
    <lineage>
        <taxon>Bacteria</taxon>
        <taxon>Pseudomonadati</taxon>
        <taxon>Pseudomonadota</taxon>
        <taxon>Gammaproteobacteria</taxon>
        <taxon>Moraxellales</taxon>
        <taxon>Moraxellaceae</taxon>
        <taxon>Agitococcus</taxon>
    </lineage>
</organism>
<dbReference type="PANTHER" id="PTHR43317">
    <property type="entry name" value="THERMOSPERMINE SYNTHASE ACAULIS5"/>
    <property type="match status" value="1"/>
</dbReference>
<keyword evidence="1" id="KW-0620">Polyamine biosynthesis</keyword>
<dbReference type="AlphaFoldDB" id="A0A2T5J054"/>
<accession>A0A2T5J054</accession>
<sequence length="255" mass="29345">MAKQKSSPPDDVLYAFETEHSVSLQFNHDSLQSVMRKQDPYALAFEYTQVMMGFMPLLSQTPEHLLLIGLGGGSLSKFCYKHYPNTRVTTVEISAEVIAYRHKFKIPANTARFKVIEADGAVYVQDKVSCYEIILLDAYTGQGLPDAVASETFYHHCYQALKENGILVVNLWRKDPYFRRNLARLERCFDNKVLTVKCQSGNEIVFAFKKPQLEAFDKVWKRALSYQQQTQLNLPQCLEDMVLSLKNDWFYQSSP</sequence>
<keyword evidence="3" id="KW-1185">Reference proteome</keyword>
<dbReference type="RefSeq" id="WP_107865569.1">
    <property type="nucleotide sequence ID" value="NZ_QAON01000006.1"/>
</dbReference>
<dbReference type="OrthoDB" id="9793120at2"/>